<reference evidence="5" key="1">
    <citation type="journal article" date="2019" name="Int. J. Syst. Evol. Microbiol.">
        <title>The Global Catalogue of Microorganisms (GCM) 10K type strain sequencing project: providing services to taxonomists for standard genome sequencing and annotation.</title>
        <authorList>
            <consortium name="The Broad Institute Genomics Platform"/>
            <consortium name="The Broad Institute Genome Sequencing Center for Infectious Disease"/>
            <person name="Wu L."/>
            <person name="Ma J."/>
        </authorList>
    </citation>
    <scope>NUCLEOTIDE SEQUENCE [LARGE SCALE GENOMIC DNA]</scope>
    <source>
        <strain evidence="5">JCM 17190</strain>
    </source>
</reference>
<gene>
    <name evidence="4" type="ORF">GCM10022404_09220</name>
</gene>
<comment type="caution">
    <text evidence="4">The sequence shown here is derived from an EMBL/GenBank/DDBJ whole genome shotgun (WGS) entry which is preliminary data.</text>
</comment>
<dbReference type="SUPFAM" id="SSF55729">
    <property type="entry name" value="Acyl-CoA N-acyltransferases (Nat)"/>
    <property type="match status" value="1"/>
</dbReference>
<sequence>MIVVEAADPRDAAPAALLAQAQAFQAQIYADEHNHSLPINALAADDVRFFAAREGEALLGVGALKLCGDYGEVKSMFTADAGRGKGIAAAILRMLEDTARDEGLAWLKLETGDELDAACRLYERHGFARCGAFGGYADNGVSVFYEKPLG</sequence>
<evidence type="ECO:0000256" key="2">
    <source>
        <dbReference type="ARBA" id="ARBA00023315"/>
    </source>
</evidence>
<dbReference type="PANTHER" id="PTHR43877:SF5">
    <property type="entry name" value="BLL8307 PROTEIN"/>
    <property type="match status" value="1"/>
</dbReference>
<dbReference type="InterPro" id="IPR050832">
    <property type="entry name" value="Bact_Acetyltransf"/>
</dbReference>
<accession>A0ABP7JZD0</accession>
<dbReference type="EMBL" id="BAABDF010000003">
    <property type="protein sequence ID" value="GAA3860515.1"/>
    <property type="molecule type" value="Genomic_DNA"/>
</dbReference>
<feature type="domain" description="N-acetyltransferase" evidence="3">
    <location>
        <begin position="2"/>
        <end position="150"/>
    </location>
</feature>
<dbReference type="Gene3D" id="3.40.630.30">
    <property type="match status" value="1"/>
</dbReference>
<organism evidence="4 5">
    <name type="scientific">Celeribacter arenosi</name>
    <dbReference type="NCBI Taxonomy" id="792649"/>
    <lineage>
        <taxon>Bacteria</taxon>
        <taxon>Pseudomonadati</taxon>
        <taxon>Pseudomonadota</taxon>
        <taxon>Alphaproteobacteria</taxon>
        <taxon>Rhodobacterales</taxon>
        <taxon>Roseobacteraceae</taxon>
        <taxon>Celeribacter</taxon>
    </lineage>
</organism>
<evidence type="ECO:0000259" key="3">
    <source>
        <dbReference type="PROSITE" id="PS51186"/>
    </source>
</evidence>
<dbReference type="RefSeq" id="WP_344844074.1">
    <property type="nucleotide sequence ID" value="NZ_BAABDF010000003.1"/>
</dbReference>
<proteinExistence type="predicted"/>
<keyword evidence="2" id="KW-0012">Acyltransferase</keyword>
<dbReference type="InterPro" id="IPR016181">
    <property type="entry name" value="Acyl_CoA_acyltransferase"/>
</dbReference>
<evidence type="ECO:0000313" key="5">
    <source>
        <dbReference type="Proteomes" id="UP001399917"/>
    </source>
</evidence>
<keyword evidence="5" id="KW-1185">Reference proteome</keyword>
<keyword evidence="1" id="KW-0808">Transferase</keyword>
<dbReference type="PANTHER" id="PTHR43877">
    <property type="entry name" value="AMINOALKYLPHOSPHONATE N-ACETYLTRANSFERASE-RELATED-RELATED"/>
    <property type="match status" value="1"/>
</dbReference>
<dbReference type="CDD" id="cd04301">
    <property type="entry name" value="NAT_SF"/>
    <property type="match status" value="1"/>
</dbReference>
<name>A0ABP7JZD0_9RHOB</name>
<dbReference type="Pfam" id="PF00583">
    <property type="entry name" value="Acetyltransf_1"/>
    <property type="match status" value="1"/>
</dbReference>
<evidence type="ECO:0000256" key="1">
    <source>
        <dbReference type="ARBA" id="ARBA00022679"/>
    </source>
</evidence>
<protein>
    <submittedName>
        <fullName evidence="4">GNAT family N-acetyltransferase</fullName>
    </submittedName>
</protein>
<dbReference type="InterPro" id="IPR000182">
    <property type="entry name" value="GNAT_dom"/>
</dbReference>
<dbReference type="PROSITE" id="PS51186">
    <property type="entry name" value="GNAT"/>
    <property type="match status" value="1"/>
</dbReference>
<evidence type="ECO:0000313" key="4">
    <source>
        <dbReference type="EMBL" id="GAA3860515.1"/>
    </source>
</evidence>
<dbReference type="Proteomes" id="UP001399917">
    <property type="component" value="Unassembled WGS sequence"/>
</dbReference>